<dbReference type="PROSITE" id="PS50082">
    <property type="entry name" value="WD_REPEATS_2"/>
    <property type="match status" value="1"/>
</dbReference>
<dbReference type="GO" id="GO:0005730">
    <property type="term" value="C:nucleolus"/>
    <property type="evidence" value="ECO:0007669"/>
    <property type="project" value="UniProtKB-SubCell"/>
</dbReference>
<keyword evidence="3 6" id="KW-0853">WD repeat</keyword>
<dbReference type="AlphaFoldDB" id="G3BC26"/>
<name>G3BC26_CANTC</name>
<accession>G3BC26</accession>
<dbReference type="Pfam" id="PF09384">
    <property type="entry name" value="UTP15_C"/>
    <property type="match status" value="1"/>
</dbReference>
<dbReference type="PANTHER" id="PTHR19924">
    <property type="entry name" value="UTP15 U3 SMALL NUCLEOLAR RNA-ASSOCIATED PROTEIN 15 FAMILY MEMBER"/>
    <property type="match status" value="1"/>
</dbReference>
<evidence type="ECO:0000259" key="8">
    <source>
        <dbReference type="Pfam" id="PF09384"/>
    </source>
</evidence>
<feature type="domain" description="U3 small nucleolar RNA-associated protein 15 C-terminal" evidence="8">
    <location>
        <begin position="352"/>
        <end position="498"/>
    </location>
</feature>
<evidence type="ECO:0000256" key="4">
    <source>
        <dbReference type="ARBA" id="ARBA00022737"/>
    </source>
</evidence>
<keyword evidence="11" id="KW-1185">Reference proteome</keyword>
<keyword evidence="5" id="KW-0539">Nucleus</keyword>
<dbReference type="EMBL" id="GL996528">
    <property type="protein sequence ID" value="EGV61259.1"/>
    <property type="molecule type" value="Genomic_DNA"/>
</dbReference>
<dbReference type="GO" id="GO:0006364">
    <property type="term" value="P:rRNA processing"/>
    <property type="evidence" value="ECO:0007669"/>
    <property type="project" value="UniProtKB-KW"/>
</dbReference>
<dbReference type="KEGG" id="cten:18248467"/>
<evidence type="ECO:0000256" key="2">
    <source>
        <dbReference type="ARBA" id="ARBA00022552"/>
    </source>
</evidence>
<evidence type="ECO:0000313" key="9">
    <source>
        <dbReference type="EMBL" id="EGV61258.1"/>
    </source>
</evidence>
<evidence type="ECO:0000256" key="5">
    <source>
        <dbReference type="ARBA" id="ARBA00023242"/>
    </source>
</evidence>
<evidence type="ECO:0000256" key="6">
    <source>
        <dbReference type="PROSITE-ProRule" id="PRU00221"/>
    </source>
</evidence>
<evidence type="ECO:0000256" key="3">
    <source>
        <dbReference type="ARBA" id="ARBA00022574"/>
    </source>
</evidence>
<feature type="region of interest" description="Disordered" evidence="7">
    <location>
        <begin position="1"/>
        <end position="22"/>
    </location>
</feature>
<dbReference type="InterPro" id="IPR001680">
    <property type="entry name" value="WD40_rpt"/>
</dbReference>
<dbReference type="SMART" id="SM00320">
    <property type="entry name" value="WD40"/>
    <property type="match status" value="7"/>
</dbReference>
<dbReference type="InterPro" id="IPR018983">
    <property type="entry name" value="U3_snoRNA-assocProt_15_C"/>
</dbReference>
<dbReference type="GeneID" id="18248467"/>
<dbReference type="InterPro" id="IPR036322">
    <property type="entry name" value="WD40_repeat_dom_sf"/>
</dbReference>
<dbReference type="EMBL" id="GL996528">
    <property type="protein sequence ID" value="EGV61258.1"/>
    <property type="molecule type" value="Genomic_DNA"/>
</dbReference>
<sequence>MSSSKPRVAQVRNPTLPSQTTPEQRYWRGFVSPQLIKETHPINHIHFNPQAPHDFAVSSSTRIQIYSAKTRQVIKTFSRFKDTVLSGEFRHDGKLLVAADKSGLVSIYDAYQPRSLLVSLNPSTYPTHVAKFHPTMGKQLVTGSDDRVLRLYDISETTSGPVVEFDDSHHQDYIRSVDFIPDAPHLVATGCYDGIVRVFDTRAHECVARFEHNSPVEDILGFSSTTIMTAGGPQVKIWDLSTNKKVTELNNFTKTAMTLHNTHDKGLLVGSLDGHVKIFDSTSSAWNVKFGWKFGSGGVLSCGVSPNDHKHFVTGLTSGLVSIRTRKTEPRVKQGVKQTRSNAYNRMMKGMDYKGEEEQRIVSSSQQSTKKLKTFEKLLGGFKWSEALDSGFVSGIPKEHTITILSELRKRGKVRVSLENRDEISLVPILSWFHKNIEDVRSFNLIADYLSVIFELYGSYLSTNSDLNDVFESLIKKVEHEVKKSKEANEIKGMLELLAV</sequence>
<gene>
    <name evidence="10" type="ORF">CANTEDRAFT_116831</name>
</gene>
<dbReference type="InterPro" id="IPR015943">
    <property type="entry name" value="WD40/YVTN_repeat-like_dom_sf"/>
</dbReference>
<reference evidence="10 11" key="1">
    <citation type="journal article" date="2011" name="Proc. Natl. Acad. Sci. U.S.A.">
        <title>Comparative genomics of xylose-fermenting fungi for enhanced biofuel production.</title>
        <authorList>
            <person name="Wohlbach D.J."/>
            <person name="Kuo A."/>
            <person name="Sato T.K."/>
            <person name="Potts K.M."/>
            <person name="Salamov A.A."/>
            <person name="LaButti K.M."/>
            <person name="Sun H."/>
            <person name="Clum A."/>
            <person name="Pangilinan J.L."/>
            <person name="Lindquist E.A."/>
            <person name="Lucas S."/>
            <person name="Lapidus A."/>
            <person name="Jin M."/>
            <person name="Gunawan C."/>
            <person name="Balan V."/>
            <person name="Dale B.E."/>
            <person name="Jeffries T.W."/>
            <person name="Zinkel R."/>
            <person name="Barry K.W."/>
            <person name="Grigoriev I.V."/>
            <person name="Gasch A.P."/>
        </authorList>
    </citation>
    <scope>NUCLEOTIDE SEQUENCE [LARGE SCALE GENOMIC DNA]</scope>
    <source>
        <strain evidence="10">ATCC 10573</strain>
        <strain evidence="11">ATCC 10573 / BCRC 21748 / CBS 615 / JCM 9827 / NBRC 10315 / NRRL Y-1498 / VKM Y-70</strain>
    </source>
</reference>
<evidence type="ECO:0000313" key="11">
    <source>
        <dbReference type="Proteomes" id="UP000000707"/>
    </source>
</evidence>
<dbReference type="Gene3D" id="2.130.10.10">
    <property type="entry name" value="YVTN repeat-like/Quinoprotein amine dehydrogenase"/>
    <property type="match status" value="2"/>
</dbReference>
<dbReference type="eggNOG" id="KOG0310">
    <property type="taxonomic scope" value="Eukaryota"/>
</dbReference>
<dbReference type="SUPFAM" id="SSF50978">
    <property type="entry name" value="WD40 repeat-like"/>
    <property type="match status" value="1"/>
</dbReference>
<dbReference type="FunFam" id="2.130.10.10:FF:000551">
    <property type="entry name" value="UTP15p Nucleolar protein"/>
    <property type="match status" value="1"/>
</dbReference>
<organism evidence="11">
    <name type="scientific">Candida tenuis (strain ATCC 10573 / BCRC 21748 / CBS 615 / JCM 9827 / NBRC 10315 / NRRL Y-1498 / VKM Y-70)</name>
    <name type="common">Yeast</name>
    <name type="synonym">Yamadazyma tenuis</name>
    <dbReference type="NCBI Taxonomy" id="590646"/>
    <lineage>
        <taxon>Eukaryota</taxon>
        <taxon>Fungi</taxon>
        <taxon>Dikarya</taxon>
        <taxon>Ascomycota</taxon>
        <taxon>Saccharomycotina</taxon>
        <taxon>Pichiomycetes</taxon>
        <taxon>Debaryomycetaceae</taxon>
        <taxon>Yamadazyma</taxon>
    </lineage>
</organism>
<proteinExistence type="predicted"/>
<feature type="repeat" description="WD" evidence="6">
    <location>
        <begin position="167"/>
        <end position="209"/>
    </location>
</feature>
<keyword evidence="4" id="KW-0677">Repeat</keyword>
<evidence type="ECO:0000313" key="10">
    <source>
        <dbReference type="EMBL" id="EGV61259.1"/>
    </source>
</evidence>
<keyword evidence="2" id="KW-0698">rRNA processing</keyword>
<comment type="subcellular location">
    <subcellularLocation>
        <location evidence="1">Nucleus</location>
        <location evidence="1">Nucleolus</location>
    </subcellularLocation>
</comment>
<dbReference type="Pfam" id="PF00400">
    <property type="entry name" value="WD40"/>
    <property type="match status" value="1"/>
</dbReference>
<dbReference type="STRING" id="590646.G3BC26"/>
<evidence type="ECO:0000256" key="1">
    <source>
        <dbReference type="ARBA" id="ARBA00004604"/>
    </source>
</evidence>
<dbReference type="PANTHER" id="PTHR19924:SF26">
    <property type="entry name" value="U3 SMALL NUCLEOLAR RNA-ASSOCIATED PROTEIN 15 HOMOLOG"/>
    <property type="match status" value="1"/>
</dbReference>
<feature type="compositionally biased region" description="Polar residues" evidence="7">
    <location>
        <begin position="12"/>
        <end position="22"/>
    </location>
</feature>
<dbReference type="HOGENOM" id="CLU_021102_0_0_1"/>
<protein>
    <submittedName>
        <fullName evidence="9">WD40 repeat-like protein</fullName>
    </submittedName>
</protein>
<evidence type="ECO:0000256" key="7">
    <source>
        <dbReference type="SAM" id="MobiDB-lite"/>
    </source>
</evidence>
<dbReference type="Proteomes" id="UP000000707">
    <property type="component" value="Unassembled WGS sequence"/>
</dbReference>
<dbReference type="GO" id="GO:0045943">
    <property type="term" value="P:positive regulation of transcription by RNA polymerase I"/>
    <property type="evidence" value="ECO:0007669"/>
    <property type="project" value="TreeGrafter"/>
</dbReference>
<dbReference type="OrthoDB" id="431715at2759"/>